<dbReference type="Proteomes" id="UP000612055">
    <property type="component" value="Unassembled WGS sequence"/>
</dbReference>
<comment type="caution">
    <text evidence="2">The sequence shown here is derived from an EMBL/GenBank/DDBJ whole genome shotgun (WGS) entry which is preliminary data.</text>
</comment>
<protein>
    <submittedName>
        <fullName evidence="2">Uncharacterized protein</fullName>
    </submittedName>
</protein>
<evidence type="ECO:0000313" key="2">
    <source>
        <dbReference type="EMBL" id="KAG2481930.1"/>
    </source>
</evidence>
<sequence length="65" mass="6241">LTRLRSMQAVPPPVVYPLAMGAPAAPLPPYGLPGSVPGAPAAAPAPAPSAPALPTGSTGGFAKKD</sequence>
<keyword evidence="3" id="KW-1185">Reference proteome</keyword>
<evidence type="ECO:0000256" key="1">
    <source>
        <dbReference type="SAM" id="MobiDB-lite"/>
    </source>
</evidence>
<dbReference type="EMBL" id="JAEHOE010000327">
    <property type="protein sequence ID" value="KAG2481930.1"/>
    <property type="molecule type" value="Genomic_DNA"/>
</dbReference>
<gene>
    <name evidence="2" type="ORF">HYH03_019118</name>
</gene>
<feature type="compositionally biased region" description="Low complexity" evidence="1">
    <location>
        <begin position="32"/>
        <end position="42"/>
    </location>
</feature>
<evidence type="ECO:0000313" key="3">
    <source>
        <dbReference type="Proteomes" id="UP000612055"/>
    </source>
</evidence>
<feature type="non-terminal residue" evidence="2">
    <location>
        <position position="65"/>
    </location>
</feature>
<proteinExistence type="predicted"/>
<accession>A0A836BMH4</accession>
<name>A0A836BMH4_9CHLO</name>
<dbReference type="AlphaFoldDB" id="A0A836BMH4"/>
<feature type="region of interest" description="Disordered" evidence="1">
    <location>
        <begin position="27"/>
        <end position="65"/>
    </location>
</feature>
<reference evidence="2" key="1">
    <citation type="journal article" date="2020" name="bioRxiv">
        <title>Comparative genomics of Chlamydomonas.</title>
        <authorList>
            <person name="Craig R.J."/>
            <person name="Hasan A.R."/>
            <person name="Ness R.W."/>
            <person name="Keightley P.D."/>
        </authorList>
    </citation>
    <scope>NUCLEOTIDE SEQUENCE</scope>
    <source>
        <strain evidence="2">CCAP 11/70</strain>
    </source>
</reference>
<organism evidence="2 3">
    <name type="scientific">Edaphochlamys debaryana</name>
    <dbReference type="NCBI Taxonomy" id="47281"/>
    <lineage>
        <taxon>Eukaryota</taxon>
        <taxon>Viridiplantae</taxon>
        <taxon>Chlorophyta</taxon>
        <taxon>core chlorophytes</taxon>
        <taxon>Chlorophyceae</taxon>
        <taxon>CS clade</taxon>
        <taxon>Chlamydomonadales</taxon>
        <taxon>Chlamydomonadales incertae sedis</taxon>
        <taxon>Edaphochlamys</taxon>
    </lineage>
</organism>